<name>A0A8H3IPV1_9LECA</name>
<feature type="chain" id="PRO_5034536989" description="Apple domain-containing protein" evidence="1">
    <location>
        <begin position="21"/>
        <end position="305"/>
    </location>
</feature>
<evidence type="ECO:0000313" key="2">
    <source>
        <dbReference type="EMBL" id="CAF9921579.1"/>
    </source>
</evidence>
<feature type="signal peptide" evidence="1">
    <location>
        <begin position="1"/>
        <end position="20"/>
    </location>
</feature>
<reference evidence="2" key="1">
    <citation type="submission" date="2021-03" db="EMBL/GenBank/DDBJ databases">
        <authorList>
            <person name="Tagirdzhanova G."/>
        </authorList>
    </citation>
    <scope>NUCLEOTIDE SEQUENCE</scope>
</reference>
<protein>
    <recommendedName>
        <fullName evidence="4">Apple domain-containing protein</fullName>
    </recommendedName>
</protein>
<proteinExistence type="predicted"/>
<dbReference type="OrthoDB" id="3562088at2759"/>
<comment type="caution">
    <text evidence="2">The sequence shown here is derived from an EMBL/GenBank/DDBJ whole genome shotgun (WGS) entry which is preliminary data.</text>
</comment>
<accession>A0A8H3IPV1</accession>
<evidence type="ECO:0008006" key="4">
    <source>
        <dbReference type="Google" id="ProtNLM"/>
    </source>
</evidence>
<evidence type="ECO:0000313" key="3">
    <source>
        <dbReference type="Proteomes" id="UP000664521"/>
    </source>
</evidence>
<keyword evidence="3" id="KW-1185">Reference proteome</keyword>
<keyword evidence="1" id="KW-0732">Signal</keyword>
<dbReference type="EMBL" id="CAJPDS010000028">
    <property type="protein sequence ID" value="CAF9921579.1"/>
    <property type="molecule type" value="Genomic_DNA"/>
</dbReference>
<sequence>MLRIFSLALPILFCLPIIVAQTSSCKQEKIYRDLQANIENGSDIFCSQLLEKVSFVGTLREDPTYFYYATVTDTKSKELVYVARSTTTKIKITSTSFESQHRSAITPTAPLPSYVQQYPTPRVIKACSCIIPTPATYTQYRVCEQASTSTSFSSTFTITVGRPGKTTTIDIVETKTKTKSTTAPFPTACPGADNVDYIATDHTVWERGCSTGLNQYRFLKDVKAPSFLACIEKCVDYNTKLGYKQCQAVAWVASLGNVCSLFNEPGYFAHNPGGGADVATLRFAPPTPTYTDYCATVTGADGFGG</sequence>
<organism evidence="2 3">
    <name type="scientific">Heterodermia speciosa</name>
    <dbReference type="NCBI Taxonomy" id="116794"/>
    <lineage>
        <taxon>Eukaryota</taxon>
        <taxon>Fungi</taxon>
        <taxon>Dikarya</taxon>
        <taxon>Ascomycota</taxon>
        <taxon>Pezizomycotina</taxon>
        <taxon>Lecanoromycetes</taxon>
        <taxon>OSLEUM clade</taxon>
        <taxon>Lecanoromycetidae</taxon>
        <taxon>Caliciales</taxon>
        <taxon>Physciaceae</taxon>
        <taxon>Heterodermia</taxon>
    </lineage>
</organism>
<gene>
    <name evidence="2" type="ORF">HETSPECPRED_004588</name>
</gene>
<dbReference type="Proteomes" id="UP000664521">
    <property type="component" value="Unassembled WGS sequence"/>
</dbReference>
<evidence type="ECO:0000256" key="1">
    <source>
        <dbReference type="SAM" id="SignalP"/>
    </source>
</evidence>
<dbReference type="AlphaFoldDB" id="A0A8H3IPV1"/>